<name>A0A1Y1JWA5_PLAGO</name>
<keyword evidence="2" id="KW-0472">Membrane</keyword>
<organism evidence="3 4">
    <name type="scientific">Plasmodium gonderi</name>
    <dbReference type="NCBI Taxonomy" id="77519"/>
    <lineage>
        <taxon>Eukaryota</taxon>
        <taxon>Sar</taxon>
        <taxon>Alveolata</taxon>
        <taxon>Apicomplexa</taxon>
        <taxon>Aconoidasida</taxon>
        <taxon>Haemosporida</taxon>
        <taxon>Plasmodiidae</taxon>
        <taxon>Plasmodium</taxon>
        <taxon>Plasmodium (Plasmodium)</taxon>
    </lineage>
</organism>
<dbReference type="AlphaFoldDB" id="A0A1Y1JWA5"/>
<dbReference type="GeneID" id="39744952"/>
<dbReference type="RefSeq" id="XP_028546733.1">
    <property type="nucleotide sequence ID" value="XM_028690932.1"/>
</dbReference>
<keyword evidence="2" id="KW-0812">Transmembrane</keyword>
<evidence type="ECO:0000313" key="3">
    <source>
        <dbReference type="EMBL" id="GAW84144.1"/>
    </source>
</evidence>
<accession>A0A1Y1JWA5</accession>
<feature type="coiled-coil region" evidence="1">
    <location>
        <begin position="180"/>
        <end position="215"/>
    </location>
</feature>
<dbReference type="Proteomes" id="UP000195521">
    <property type="component" value="Unassembled WGS sequence"/>
</dbReference>
<evidence type="ECO:0000313" key="4">
    <source>
        <dbReference type="Proteomes" id="UP000195521"/>
    </source>
</evidence>
<feature type="transmembrane region" description="Helical" evidence="2">
    <location>
        <begin position="285"/>
        <end position="308"/>
    </location>
</feature>
<gene>
    <name evidence="3" type="ORF">PGO_001335</name>
</gene>
<reference evidence="4" key="1">
    <citation type="submission" date="2017-04" db="EMBL/GenBank/DDBJ databases">
        <title>Plasmodium gonderi genome.</title>
        <authorList>
            <person name="Arisue N."/>
            <person name="Honma H."/>
            <person name="Kawai S."/>
            <person name="Tougan T."/>
            <person name="Tanabe K."/>
            <person name="Horii T."/>
        </authorList>
    </citation>
    <scope>NUCLEOTIDE SEQUENCE [LARGE SCALE GENOMIC DNA]</scope>
    <source>
        <strain evidence="4">ATCC 30045</strain>
    </source>
</reference>
<keyword evidence="2" id="KW-1133">Transmembrane helix</keyword>
<sequence>MSDNKLESKEFDFTGIFPTCTENFSWGVLDHRSGSTAHHFTELCSDFKNVVTENDSNIGNFVQYCRILGIYLEHIDNNKHKLNPEACCKYFYYRLNKDILDKYKCNCGGTQKCYEKMAEQEKSSKFMTKISNICKDHFVNIDTDALKIMENLGEIYNCINIFKTNRNRTTSNMHLFKRYIEELEKNSYKYKSQLKKELEKIIKKCEDYIREWEADKNFAKHASDLLTHKNWINERKRKLNGEVQKTTNSVVKQIQTSEFNVLVNKTLMSHMKEDVANTGINIGTIFIRFSVLIIIFILYKYTPYLSFLKPRVRKLRRRLNKNNKNNLDFMYLFDVEYKYSADDRYKIAYS</sequence>
<evidence type="ECO:0000256" key="2">
    <source>
        <dbReference type="SAM" id="Phobius"/>
    </source>
</evidence>
<dbReference type="EMBL" id="BDQF01000133">
    <property type="protein sequence ID" value="GAW84144.1"/>
    <property type="molecule type" value="Genomic_DNA"/>
</dbReference>
<comment type="caution">
    <text evidence="3">The sequence shown here is derived from an EMBL/GenBank/DDBJ whole genome shotgun (WGS) entry which is preliminary data.</text>
</comment>
<keyword evidence="4" id="KW-1185">Reference proteome</keyword>
<proteinExistence type="predicted"/>
<protein>
    <submittedName>
        <fullName evidence="3">Variable surface protein</fullName>
    </submittedName>
</protein>
<keyword evidence="1" id="KW-0175">Coiled coil</keyword>
<evidence type="ECO:0000256" key="1">
    <source>
        <dbReference type="SAM" id="Coils"/>
    </source>
</evidence>